<keyword evidence="4" id="KW-0285">Flavoprotein</keyword>
<dbReference type="InterPro" id="IPR024932">
    <property type="entry name" value="ApbE"/>
</dbReference>
<name>A0A0A0ECG9_9RHOB</name>
<evidence type="ECO:0000256" key="10">
    <source>
        <dbReference type="ARBA" id="ARBA00048540"/>
    </source>
</evidence>
<dbReference type="PROSITE" id="PS51318">
    <property type="entry name" value="TAT"/>
    <property type="match status" value="1"/>
</dbReference>
<evidence type="ECO:0000256" key="8">
    <source>
        <dbReference type="ARBA" id="ARBA00022842"/>
    </source>
</evidence>
<comment type="caution">
    <text evidence="12">The sequence shown here is derived from an EMBL/GenBank/DDBJ whole genome shotgun (WGS) entry which is preliminary data.</text>
</comment>
<reference evidence="12 13" key="1">
    <citation type="journal article" date="2015" name="Antonie Van Leeuwenhoek">
        <title>Pseudooceanicola atlanticus gen. nov. sp. nov., isolated from surface seawater of the Atlantic Ocean and reclassification of Oceanicola batsensis, Oceanicola marinus, Oceanicola nitratireducens, Oceanicola nanhaiensis, Oceanicola antarcticus and Oceanicola flagellatus, as Pseudooceanicola batsensis comb. nov., Pseudooceanicola marinus comb. nov., Pseudooceanicola nitratireducens comb. nov., Pseudooceanicola nanhaiensis comb. nov., Pseudooceanicola antarcticus comb. nov., and Pseudooceanicola flagellatus comb. nov.</title>
        <authorList>
            <person name="Lai Q."/>
            <person name="Li G."/>
            <person name="Liu X."/>
            <person name="Du Y."/>
            <person name="Sun F."/>
            <person name="Shao Z."/>
        </authorList>
    </citation>
    <scope>NUCLEOTIDE SEQUENCE [LARGE SCALE GENOMIC DNA]</scope>
    <source>
        <strain evidence="12 13">22II-s11g</strain>
    </source>
</reference>
<keyword evidence="13" id="KW-1185">Reference proteome</keyword>
<evidence type="ECO:0000256" key="11">
    <source>
        <dbReference type="SAM" id="SignalP"/>
    </source>
</evidence>
<evidence type="ECO:0000256" key="9">
    <source>
        <dbReference type="ARBA" id="ARBA00031306"/>
    </source>
</evidence>
<dbReference type="InterPro" id="IPR006311">
    <property type="entry name" value="TAT_signal"/>
</dbReference>
<dbReference type="AlphaFoldDB" id="A0A0A0ECG9"/>
<keyword evidence="11" id="KW-0732">Signal</keyword>
<keyword evidence="7" id="KW-0274">FAD</keyword>
<evidence type="ECO:0000313" key="13">
    <source>
        <dbReference type="Proteomes" id="UP000030004"/>
    </source>
</evidence>
<keyword evidence="5" id="KW-0808">Transferase</keyword>
<dbReference type="GO" id="GO:0016740">
    <property type="term" value="F:transferase activity"/>
    <property type="evidence" value="ECO:0007669"/>
    <property type="project" value="UniProtKB-KW"/>
</dbReference>
<evidence type="ECO:0000256" key="6">
    <source>
        <dbReference type="ARBA" id="ARBA00022723"/>
    </source>
</evidence>
<dbReference type="PANTHER" id="PTHR30040">
    <property type="entry name" value="THIAMINE BIOSYNTHESIS LIPOPROTEIN APBE"/>
    <property type="match status" value="1"/>
</dbReference>
<dbReference type="Proteomes" id="UP000030004">
    <property type="component" value="Unassembled WGS sequence"/>
</dbReference>
<dbReference type="EC" id="2.7.1.180" evidence="2"/>
<keyword evidence="8" id="KW-0460">Magnesium</keyword>
<dbReference type="PANTHER" id="PTHR30040:SF2">
    <property type="entry name" value="FAD:PROTEIN FMN TRANSFERASE"/>
    <property type="match status" value="1"/>
</dbReference>
<dbReference type="Gene3D" id="3.10.520.10">
    <property type="entry name" value="ApbE-like domains"/>
    <property type="match status" value="1"/>
</dbReference>
<sequence length="294" mass="31133">MTLTRRRFLTISAASLAAGPARAARSTWQGRALGADVSITIHGPREVAEPALQAARTAIARVEAEFSLFDPTSALSRLNRSGRIAQPDPMMLDLLQAADRVNRMTAGLFDPTIQALWRALADGSDTGVARKAIGWDRVRVARDAVELDKSQSLTLNGIAQGYATDLVADLLRGAGLDRTLVNIGEYRGQGGPWRLSLEDPTFGPLGLRVLHDGAIATSSPMAMSLGGSGHILHAHAKPRWSTVSVEAASATLADGLSTALTLAPMDMIRALPGRHGIHRITLVDLNGDLSTLTA</sequence>
<evidence type="ECO:0000256" key="5">
    <source>
        <dbReference type="ARBA" id="ARBA00022679"/>
    </source>
</evidence>
<evidence type="ECO:0000313" key="12">
    <source>
        <dbReference type="EMBL" id="KGM48144.1"/>
    </source>
</evidence>
<evidence type="ECO:0000256" key="7">
    <source>
        <dbReference type="ARBA" id="ARBA00022827"/>
    </source>
</evidence>
<dbReference type="EMBL" id="AQQX01000005">
    <property type="protein sequence ID" value="KGM48144.1"/>
    <property type="molecule type" value="Genomic_DNA"/>
</dbReference>
<feature type="signal peptide" evidence="11">
    <location>
        <begin position="1"/>
        <end position="23"/>
    </location>
</feature>
<evidence type="ECO:0000256" key="1">
    <source>
        <dbReference type="ARBA" id="ARBA00001946"/>
    </source>
</evidence>
<gene>
    <name evidence="12" type="ORF">ATO9_14305</name>
</gene>
<dbReference type="STRING" id="1461694.ATO9_14305"/>
<dbReference type="OrthoDB" id="9778595at2"/>
<accession>A0A0A0ECG9</accession>
<organism evidence="12 13">
    <name type="scientific">Pseudooceanicola atlanticus</name>
    <dbReference type="NCBI Taxonomy" id="1461694"/>
    <lineage>
        <taxon>Bacteria</taxon>
        <taxon>Pseudomonadati</taxon>
        <taxon>Pseudomonadota</taxon>
        <taxon>Alphaproteobacteria</taxon>
        <taxon>Rhodobacterales</taxon>
        <taxon>Paracoccaceae</taxon>
        <taxon>Pseudooceanicola</taxon>
    </lineage>
</organism>
<proteinExistence type="predicted"/>
<protein>
    <recommendedName>
        <fullName evidence="3">FAD:protein FMN transferase</fullName>
        <ecNumber evidence="2">2.7.1.180</ecNumber>
    </recommendedName>
    <alternativeName>
        <fullName evidence="9">Flavin transferase</fullName>
    </alternativeName>
</protein>
<dbReference type="Pfam" id="PF02424">
    <property type="entry name" value="ApbE"/>
    <property type="match status" value="1"/>
</dbReference>
<dbReference type="RefSeq" id="WP_043750235.1">
    <property type="nucleotide sequence ID" value="NZ_AQQX01000005.1"/>
</dbReference>
<evidence type="ECO:0000256" key="3">
    <source>
        <dbReference type="ARBA" id="ARBA00016337"/>
    </source>
</evidence>
<keyword evidence="6" id="KW-0479">Metal-binding</keyword>
<dbReference type="SUPFAM" id="SSF143631">
    <property type="entry name" value="ApbE-like"/>
    <property type="match status" value="1"/>
</dbReference>
<evidence type="ECO:0000256" key="2">
    <source>
        <dbReference type="ARBA" id="ARBA00011955"/>
    </source>
</evidence>
<feature type="chain" id="PRO_5039898024" description="FAD:protein FMN transferase" evidence="11">
    <location>
        <begin position="24"/>
        <end position="294"/>
    </location>
</feature>
<dbReference type="eggNOG" id="COG1477">
    <property type="taxonomic scope" value="Bacteria"/>
</dbReference>
<dbReference type="InterPro" id="IPR003374">
    <property type="entry name" value="ApbE-like_sf"/>
</dbReference>
<comment type="cofactor">
    <cofactor evidence="1">
        <name>Mg(2+)</name>
        <dbReference type="ChEBI" id="CHEBI:18420"/>
    </cofactor>
</comment>
<comment type="catalytic activity">
    <reaction evidence="10">
        <text>L-threonyl-[protein] + FAD = FMN-L-threonyl-[protein] + AMP + H(+)</text>
        <dbReference type="Rhea" id="RHEA:36847"/>
        <dbReference type="Rhea" id="RHEA-COMP:11060"/>
        <dbReference type="Rhea" id="RHEA-COMP:11061"/>
        <dbReference type="ChEBI" id="CHEBI:15378"/>
        <dbReference type="ChEBI" id="CHEBI:30013"/>
        <dbReference type="ChEBI" id="CHEBI:57692"/>
        <dbReference type="ChEBI" id="CHEBI:74257"/>
        <dbReference type="ChEBI" id="CHEBI:456215"/>
        <dbReference type="EC" id="2.7.1.180"/>
    </reaction>
</comment>
<evidence type="ECO:0000256" key="4">
    <source>
        <dbReference type="ARBA" id="ARBA00022630"/>
    </source>
</evidence>
<dbReference type="GO" id="GO:0046872">
    <property type="term" value="F:metal ion binding"/>
    <property type="evidence" value="ECO:0007669"/>
    <property type="project" value="UniProtKB-KW"/>
</dbReference>